<sequence length="60" mass="6349">MADALMKYETIDADQIDDIMAGRTPREPRDWEGGSGTSGTPPVVQNELPEAPIGGPAADH</sequence>
<gene>
    <name evidence="2" type="primary">ftsH</name>
    <name evidence="2" type="ORF">PFLU3_57090</name>
</gene>
<keyword evidence="2" id="KW-0378">Hydrolase</keyword>
<evidence type="ECO:0000256" key="1">
    <source>
        <dbReference type="SAM" id="MobiDB-lite"/>
    </source>
</evidence>
<dbReference type="GO" id="GO:0016787">
    <property type="term" value="F:hydrolase activity"/>
    <property type="evidence" value="ECO:0007669"/>
    <property type="project" value="UniProtKB-KW"/>
</dbReference>
<dbReference type="EMBL" id="JXCQ01000140">
    <property type="protein sequence ID" value="KIR13906.1"/>
    <property type="molecule type" value="Genomic_DNA"/>
</dbReference>
<name>A0A0D0SNY0_PSEFL</name>
<dbReference type="PATRIC" id="fig|294.125.peg.5873"/>
<protein>
    <submittedName>
        <fullName evidence="2">FtsH protein</fullName>
        <ecNumber evidence="2">3.4.24.-</ecNumber>
    </submittedName>
</protein>
<reference evidence="2 3" key="1">
    <citation type="submission" date="2015-01" db="EMBL/GenBank/DDBJ databases">
        <title>Genome sequence of the beneficial rhizobacterium Pseudomonas fluorescens 2-79.</title>
        <authorList>
            <person name="Thuermer A."/>
            <person name="Daniel R."/>
        </authorList>
    </citation>
    <scope>NUCLEOTIDE SEQUENCE [LARGE SCALE GENOMIC DNA]</scope>
    <source>
        <strain evidence="2 3">2-79</strain>
    </source>
</reference>
<dbReference type="EC" id="3.4.24.-" evidence="2"/>
<feature type="region of interest" description="Disordered" evidence="1">
    <location>
        <begin position="17"/>
        <end position="60"/>
    </location>
</feature>
<dbReference type="Proteomes" id="UP000032210">
    <property type="component" value="Unassembled WGS sequence"/>
</dbReference>
<proteinExistence type="predicted"/>
<evidence type="ECO:0000313" key="3">
    <source>
        <dbReference type="Proteomes" id="UP000032210"/>
    </source>
</evidence>
<accession>A0A0D0SNY0</accession>
<organism evidence="2 3">
    <name type="scientific">Pseudomonas fluorescens</name>
    <dbReference type="NCBI Taxonomy" id="294"/>
    <lineage>
        <taxon>Bacteria</taxon>
        <taxon>Pseudomonadati</taxon>
        <taxon>Pseudomonadota</taxon>
        <taxon>Gammaproteobacteria</taxon>
        <taxon>Pseudomonadales</taxon>
        <taxon>Pseudomonadaceae</taxon>
        <taxon>Pseudomonas</taxon>
    </lineage>
</organism>
<dbReference type="AlphaFoldDB" id="A0A0D0SNY0"/>
<evidence type="ECO:0000313" key="2">
    <source>
        <dbReference type="EMBL" id="KIR13906.1"/>
    </source>
</evidence>
<comment type="caution">
    <text evidence="2">The sequence shown here is derived from an EMBL/GenBank/DDBJ whole genome shotgun (WGS) entry which is preliminary data.</text>
</comment>